<comment type="caution">
    <text evidence="2">The sequence shown here is derived from an EMBL/GenBank/DDBJ whole genome shotgun (WGS) entry which is preliminary data.</text>
</comment>
<gene>
    <name evidence="2" type="ORF">GGR21_000335</name>
</gene>
<dbReference type="PROSITE" id="PS51257">
    <property type="entry name" value="PROKAR_LIPOPROTEIN"/>
    <property type="match status" value="1"/>
</dbReference>
<evidence type="ECO:0000313" key="3">
    <source>
        <dbReference type="Proteomes" id="UP000555103"/>
    </source>
</evidence>
<keyword evidence="3" id="KW-1185">Reference proteome</keyword>
<feature type="signal peptide" evidence="1">
    <location>
        <begin position="1"/>
        <end position="19"/>
    </location>
</feature>
<proteinExistence type="predicted"/>
<evidence type="ECO:0000313" key="2">
    <source>
        <dbReference type="EMBL" id="MBB4034450.1"/>
    </source>
</evidence>
<sequence>MKYPLVLLISALLSSIIFSCKKGTETSVDENSPALVSVKNKTLYKADVEKIIPIGFTGEDSIMAAQSYMDMWIHDQLMYDKAEQNIVNKNDIESLVEDYKKSLIVNSYQEQLLKEHFSREVSGAQLKAYYEENKEKFKLEENIIKGLYLKIPSNSKELNNFIKWYKQGTDAAVENIEKNRLQNAASYEYFYDQWVSFDAIMENIPSIIDNKEQYLRVNKNIEVRDSLFVYLLNIKEFKLAGDQAPFEYIKGVLSEIYLEQRKADYLKQVRKDLYEKAVSDKEIKFYNK</sequence>
<dbReference type="Proteomes" id="UP000555103">
    <property type="component" value="Unassembled WGS sequence"/>
</dbReference>
<dbReference type="RefSeq" id="WP_183305381.1">
    <property type="nucleotide sequence ID" value="NZ_JACIEP010000001.1"/>
</dbReference>
<accession>A0A840CES3</accession>
<protein>
    <recommendedName>
        <fullName evidence="4">Peptidyl-prolyl cis-trans isomerase</fullName>
    </recommendedName>
</protein>
<reference evidence="2 3" key="1">
    <citation type="submission" date="2020-08" db="EMBL/GenBank/DDBJ databases">
        <title>Genomic Encyclopedia of Type Strains, Phase IV (KMG-IV): sequencing the most valuable type-strain genomes for metagenomic binning, comparative biology and taxonomic classification.</title>
        <authorList>
            <person name="Goeker M."/>
        </authorList>
    </citation>
    <scope>NUCLEOTIDE SEQUENCE [LARGE SCALE GENOMIC DNA]</scope>
    <source>
        <strain evidence="2 3">DSM 104969</strain>
    </source>
</reference>
<dbReference type="Gene3D" id="6.10.140.970">
    <property type="match status" value="1"/>
</dbReference>
<organism evidence="2 3">
    <name type="scientific">Dysgonomonas hofstadii</name>
    <dbReference type="NCBI Taxonomy" id="637886"/>
    <lineage>
        <taxon>Bacteria</taxon>
        <taxon>Pseudomonadati</taxon>
        <taxon>Bacteroidota</taxon>
        <taxon>Bacteroidia</taxon>
        <taxon>Bacteroidales</taxon>
        <taxon>Dysgonomonadaceae</taxon>
        <taxon>Dysgonomonas</taxon>
    </lineage>
</organism>
<evidence type="ECO:0008006" key="4">
    <source>
        <dbReference type="Google" id="ProtNLM"/>
    </source>
</evidence>
<dbReference type="EMBL" id="JACIEP010000001">
    <property type="protein sequence ID" value="MBB4034450.1"/>
    <property type="molecule type" value="Genomic_DNA"/>
</dbReference>
<evidence type="ECO:0000256" key="1">
    <source>
        <dbReference type="SAM" id="SignalP"/>
    </source>
</evidence>
<dbReference type="AlphaFoldDB" id="A0A840CES3"/>
<name>A0A840CES3_9BACT</name>
<keyword evidence="1" id="KW-0732">Signal</keyword>
<feature type="chain" id="PRO_5032370404" description="Peptidyl-prolyl cis-trans isomerase" evidence="1">
    <location>
        <begin position="20"/>
        <end position="288"/>
    </location>
</feature>